<evidence type="ECO:0000259" key="1">
    <source>
        <dbReference type="Pfam" id="PF22552"/>
    </source>
</evidence>
<dbReference type="RefSeq" id="WP_145806699.1">
    <property type="nucleotide sequence ID" value="NZ_VIVK01000001.1"/>
</dbReference>
<dbReference type="Pfam" id="PF22552">
    <property type="entry name" value="TY-Chap3"/>
    <property type="match status" value="1"/>
</dbReference>
<comment type="caution">
    <text evidence="2">The sequence shown here is derived from an EMBL/GenBank/DDBJ whole genome shotgun (WGS) entry which is preliminary data.</text>
</comment>
<dbReference type="AlphaFoldDB" id="A0A561BS13"/>
<dbReference type="Proteomes" id="UP000318380">
    <property type="component" value="Unassembled WGS sequence"/>
</dbReference>
<feature type="domain" description="TY-Chap N-terminal" evidence="1">
    <location>
        <begin position="314"/>
        <end position="425"/>
    </location>
</feature>
<gene>
    <name evidence="2" type="ORF">FB561_2795</name>
</gene>
<proteinExistence type="predicted"/>
<name>A0A561BS13_9ACTN</name>
<evidence type="ECO:0000313" key="3">
    <source>
        <dbReference type="Proteomes" id="UP000318380"/>
    </source>
</evidence>
<organism evidence="2 3">
    <name type="scientific">Kribbella amoyensis</name>
    <dbReference type="NCBI Taxonomy" id="996641"/>
    <lineage>
        <taxon>Bacteria</taxon>
        <taxon>Bacillati</taxon>
        <taxon>Actinomycetota</taxon>
        <taxon>Actinomycetes</taxon>
        <taxon>Propionibacteriales</taxon>
        <taxon>Kribbellaceae</taxon>
        <taxon>Kribbella</taxon>
    </lineage>
</organism>
<keyword evidence="3" id="KW-1185">Reference proteome</keyword>
<protein>
    <recommendedName>
        <fullName evidence="1">TY-Chap N-terminal domain-containing protein</fullName>
    </recommendedName>
</protein>
<dbReference type="OrthoDB" id="3477487at2"/>
<reference evidence="2 3" key="1">
    <citation type="submission" date="2019-06" db="EMBL/GenBank/DDBJ databases">
        <title>Sequencing the genomes of 1000 actinobacteria strains.</title>
        <authorList>
            <person name="Klenk H.-P."/>
        </authorList>
    </citation>
    <scope>NUCLEOTIDE SEQUENCE [LARGE SCALE GENOMIC DNA]</scope>
    <source>
        <strain evidence="2 3">DSM 24683</strain>
    </source>
</reference>
<dbReference type="EMBL" id="VIVK01000001">
    <property type="protein sequence ID" value="TWD81675.1"/>
    <property type="molecule type" value="Genomic_DNA"/>
</dbReference>
<dbReference type="InterPro" id="IPR054344">
    <property type="entry name" value="TY-Chap_N"/>
</dbReference>
<evidence type="ECO:0000313" key="2">
    <source>
        <dbReference type="EMBL" id="TWD81675.1"/>
    </source>
</evidence>
<accession>A0A561BS13</accession>
<sequence>MDQDTSSLVPGPGLHGLFDGVLYPLRFHGGGWAFRSDRPAAGFTADGAVFVRMIAADDHVECFGFRHEGVYRGLPVSVLPRPGGGDLQLVSTDSGATKQGFAPQELRRGGTDWRKLVRNGDPELQVKSTRSPRPVPWADHLEEVLPPRSSTAVAPSSVALGRARGLKPAGLRRSGRYALVDGAEYELVHRKSGWALQSDQPEAGFTPLHANFIRMIAQDEEVQCFKVTHTGVYRDLVVNVMPGTEGLVQLSTRDCRSVDHGFIPFGFERPEIQEYVHTVTVDDPDLRITTTREPIPAPWTQTAPVRPRVVLPPSWEELAAAFAATFRDVSDRAFLIVMASSDPRRYVQFAGAPDLLYAEAPGVDVVADADERVLRAAGWIPPGPGQPNWTSPLDWLADESEFVALAERCVAALRHAYGIRGPSALVYTAWRDPESIPVGETWSAERLETRDRGANPLHLPGLGLPPR</sequence>